<dbReference type="InterPro" id="IPR052739">
    <property type="entry name" value="FAAH2"/>
</dbReference>
<organism evidence="2 3">
    <name type="scientific">Dactylosporangium roseum</name>
    <dbReference type="NCBI Taxonomy" id="47989"/>
    <lineage>
        <taxon>Bacteria</taxon>
        <taxon>Bacillati</taxon>
        <taxon>Actinomycetota</taxon>
        <taxon>Actinomycetes</taxon>
        <taxon>Micromonosporales</taxon>
        <taxon>Micromonosporaceae</taxon>
        <taxon>Dactylosporangium</taxon>
    </lineage>
</organism>
<dbReference type="Proteomes" id="UP001058271">
    <property type="component" value="Chromosome"/>
</dbReference>
<feature type="domain" description="Amidase" evidence="1">
    <location>
        <begin position="28"/>
        <end position="305"/>
    </location>
</feature>
<evidence type="ECO:0000313" key="2">
    <source>
        <dbReference type="EMBL" id="UWZ39192.1"/>
    </source>
</evidence>
<dbReference type="PANTHER" id="PTHR43372">
    <property type="entry name" value="FATTY-ACID AMIDE HYDROLASE"/>
    <property type="match status" value="1"/>
</dbReference>
<protein>
    <recommendedName>
        <fullName evidence="1">Amidase domain-containing protein</fullName>
    </recommendedName>
</protein>
<dbReference type="Pfam" id="PF01425">
    <property type="entry name" value="Amidase"/>
    <property type="match status" value="2"/>
</dbReference>
<dbReference type="InterPro" id="IPR036928">
    <property type="entry name" value="AS_sf"/>
</dbReference>
<dbReference type="SUPFAM" id="SSF75304">
    <property type="entry name" value="Amidase signature (AS) enzymes"/>
    <property type="match status" value="1"/>
</dbReference>
<dbReference type="Gene3D" id="3.90.1300.10">
    <property type="entry name" value="Amidase signature (AS) domain"/>
    <property type="match status" value="1"/>
</dbReference>
<gene>
    <name evidence="2" type="ORF">Drose_13735</name>
</gene>
<feature type="domain" description="Amidase" evidence="1">
    <location>
        <begin position="339"/>
        <end position="441"/>
    </location>
</feature>
<evidence type="ECO:0000313" key="3">
    <source>
        <dbReference type="Proteomes" id="UP001058271"/>
    </source>
</evidence>
<dbReference type="PANTHER" id="PTHR43372:SF4">
    <property type="entry name" value="FATTY-ACID AMIDE HYDROLASE 2"/>
    <property type="match status" value="1"/>
</dbReference>
<dbReference type="RefSeq" id="WP_260728593.1">
    <property type="nucleotide sequence ID" value="NZ_BAAABS010000015.1"/>
</dbReference>
<dbReference type="InterPro" id="IPR023631">
    <property type="entry name" value="Amidase_dom"/>
</dbReference>
<evidence type="ECO:0000259" key="1">
    <source>
        <dbReference type="Pfam" id="PF01425"/>
    </source>
</evidence>
<proteinExistence type="predicted"/>
<dbReference type="EMBL" id="CP073721">
    <property type="protein sequence ID" value="UWZ39192.1"/>
    <property type="molecule type" value="Genomic_DNA"/>
</dbReference>
<name>A0ABY5ZEK9_9ACTN</name>
<sequence>MTSKSMLAVAPATAQLAALRSGEISSSELLEVFLERVATHNGALNAVVTIDEEGGRRAAAAADRSRAAGEPLGPLHGLPITIKDAIEVAGLRSTGGARELAEHVPDRDAPAVRRLRAAGAVIFGKTNVPTWSADIQTSNQVFGTTSNPWDATRTSGGSSGGAAVAVACGFTGLELGTDIGGSIRIPSHCCGTFGLKPTYGVVPQRGYLDRVGGSTVDTDINVFGPLARSADDLALALAVLAGPDEDHPSGRRLDLPVDEPRRVPGRIGVWLDEPSCPLGTAVRQLLSDAAKRLSEDGWVVEDEHPLVSFPQQARLAQRLIGAAVSSGSGVGDASGGTDRAWSLARAERKAFEAIWREWFGRFDALLCPVLGVPAFPHDTGRPLMERVVDIDGHDVPHVAMIGWLGLIGVMGLPSVVAPVGRTADGLPVGVQIVTGWYQDYRAIAIARRLELLCGGYQVPPGL</sequence>
<accession>A0ABY5ZEK9</accession>
<reference evidence="2" key="1">
    <citation type="submission" date="2021-04" db="EMBL/GenBank/DDBJ databases">
        <title>Biosynthetic gene clusters of Dactylosporangioum roseum.</title>
        <authorList>
            <person name="Hartkoorn R.C."/>
            <person name="Beaudoing E."/>
            <person name="Hot D."/>
            <person name="Moureu S."/>
        </authorList>
    </citation>
    <scope>NUCLEOTIDE SEQUENCE</scope>
    <source>
        <strain evidence="2">NRRL B-16295</strain>
    </source>
</reference>
<keyword evidence="3" id="KW-1185">Reference proteome</keyword>